<protein>
    <recommendedName>
        <fullName evidence="1">Glyoxalase/fosfomycin resistance/dioxygenase domain-containing protein</fullName>
    </recommendedName>
</protein>
<organism evidence="2 3">
    <name type="scientific">Actinopolymorpha singaporensis</name>
    <dbReference type="NCBI Taxonomy" id="117157"/>
    <lineage>
        <taxon>Bacteria</taxon>
        <taxon>Bacillati</taxon>
        <taxon>Actinomycetota</taxon>
        <taxon>Actinomycetes</taxon>
        <taxon>Propionibacteriales</taxon>
        <taxon>Actinopolymorphaceae</taxon>
        <taxon>Actinopolymorpha</taxon>
    </lineage>
</organism>
<dbReference type="InterPro" id="IPR029068">
    <property type="entry name" value="Glyas_Bleomycin-R_OHBP_Dase"/>
</dbReference>
<feature type="domain" description="Glyoxalase/fosfomycin resistance/dioxygenase" evidence="1">
    <location>
        <begin position="35"/>
        <end position="136"/>
    </location>
</feature>
<keyword evidence="3" id="KW-1185">Reference proteome</keyword>
<dbReference type="Pfam" id="PF00903">
    <property type="entry name" value="Glyoxalase"/>
    <property type="match status" value="1"/>
</dbReference>
<evidence type="ECO:0000259" key="1">
    <source>
        <dbReference type="Pfam" id="PF00903"/>
    </source>
</evidence>
<dbReference type="Gene3D" id="3.10.180.10">
    <property type="entry name" value="2,3-Dihydroxybiphenyl 1,2-Dioxygenase, domain 1"/>
    <property type="match status" value="1"/>
</dbReference>
<dbReference type="Proteomes" id="UP000198983">
    <property type="component" value="Chromosome I"/>
</dbReference>
<accession>A0A1H1R7R8</accession>
<dbReference type="AlphaFoldDB" id="A0A1H1R7R8"/>
<name>A0A1H1R7R8_9ACTN</name>
<proteinExistence type="predicted"/>
<dbReference type="STRING" id="117157.SAMN04489717_2308"/>
<evidence type="ECO:0000313" key="3">
    <source>
        <dbReference type="Proteomes" id="UP000198983"/>
    </source>
</evidence>
<reference evidence="2 3" key="1">
    <citation type="submission" date="2016-10" db="EMBL/GenBank/DDBJ databases">
        <authorList>
            <person name="de Groot N.N."/>
        </authorList>
    </citation>
    <scope>NUCLEOTIDE SEQUENCE [LARGE SCALE GENOMIC DNA]</scope>
    <source>
        <strain evidence="2 3">DSM 22024</strain>
    </source>
</reference>
<gene>
    <name evidence="2" type="ORF">SAMN04489717_2308</name>
</gene>
<dbReference type="SUPFAM" id="SSF54593">
    <property type="entry name" value="Glyoxalase/Bleomycin resistance protein/Dihydroxybiphenyl dioxygenase"/>
    <property type="match status" value="1"/>
</dbReference>
<dbReference type="InterPro" id="IPR004360">
    <property type="entry name" value="Glyas_Fos-R_dOase_dom"/>
</dbReference>
<dbReference type="EMBL" id="LT629732">
    <property type="protein sequence ID" value="SDS31758.1"/>
    <property type="molecule type" value="Genomic_DNA"/>
</dbReference>
<sequence length="142" mass="15209">MSQLTHDIDGDGTQMRTAKDFRLVAINIGVDSNAQLDAACAFWGKVLGAELEDWGSPSRQVVLGKGEAVGFLNIRVRSADEPHFGHTSAFGLGVVGLDETHGRALAAGATEHYPPTDGENMPRHSLIEDSVGNRVVLWEGSR</sequence>
<evidence type="ECO:0000313" key="2">
    <source>
        <dbReference type="EMBL" id="SDS31758.1"/>
    </source>
</evidence>